<gene>
    <name evidence="2" type="ORF">ACFQ2I_11165</name>
</gene>
<feature type="domain" description="DUF5348" evidence="1">
    <location>
        <begin position="8"/>
        <end position="75"/>
    </location>
</feature>
<comment type="caution">
    <text evidence="2">The sequence shown here is derived from an EMBL/GenBank/DDBJ whole genome shotgun (WGS) entry which is preliminary data.</text>
</comment>
<sequence length="75" mass="9306">MTDPWLLMTYNRDANCWMVYMDGRSYPMHCGEWFEIQIHEDKGITCTLELDRDWFVIVREARFYLRKKDTYHIHI</sequence>
<name>A0ABW3HQY9_9BACL</name>
<evidence type="ECO:0000313" key="2">
    <source>
        <dbReference type="EMBL" id="MFD0959953.1"/>
    </source>
</evidence>
<reference evidence="3" key="1">
    <citation type="journal article" date="2019" name="Int. J. Syst. Evol. Microbiol.">
        <title>The Global Catalogue of Microorganisms (GCM) 10K type strain sequencing project: providing services to taxonomists for standard genome sequencing and annotation.</title>
        <authorList>
            <consortium name="The Broad Institute Genomics Platform"/>
            <consortium name="The Broad Institute Genome Sequencing Center for Infectious Disease"/>
            <person name="Wu L."/>
            <person name="Ma J."/>
        </authorList>
    </citation>
    <scope>NUCLEOTIDE SEQUENCE [LARGE SCALE GENOMIC DNA]</scope>
    <source>
        <strain evidence="3">CCUG 59129</strain>
    </source>
</reference>
<accession>A0ABW3HQY9</accession>
<dbReference type="Proteomes" id="UP001596989">
    <property type="component" value="Unassembled WGS sequence"/>
</dbReference>
<keyword evidence="3" id="KW-1185">Reference proteome</keyword>
<evidence type="ECO:0000259" key="1">
    <source>
        <dbReference type="Pfam" id="PF17295"/>
    </source>
</evidence>
<proteinExistence type="predicted"/>
<dbReference type="EMBL" id="JBHTJZ010000012">
    <property type="protein sequence ID" value="MFD0959953.1"/>
    <property type="molecule type" value="Genomic_DNA"/>
</dbReference>
<dbReference type="Gene3D" id="2.40.10.390">
    <property type="match status" value="1"/>
</dbReference>
<evidence type="ECO:0000313" key="3">
    <source>
        <dbReference type="Proteomes" id="UP001596989"/>
    </source>
</evidence>
<dbReference type="InterPro" id="IPR035255">
    <property type="entry name" value="DUF5348"/>
</dbReference>
<dbReference type="Pfam" id="PF17295">
    <property type="entry name" value="DUF5348"/>
    <property type="match status" value="1"/>
</dbReference>
<dbReference type="RefSeq" id="WP_377564265.1">
    <property type="nucleotide sequence ID" value="NZ_JBHTJZ010000012.1"/>
</dbReference>
<organism evidence="2 3">
    <name type="scientific">Paenibacillus chungangensis</name>
    <dbReference type="NCBI Taxonomy" id="696535"/>
    <lineage>
        <taxon>Bacteria</taxon>
        <taxon>Bacillati</taxon>
        <taxon>Bacillota</taxon>
        <taxon>Bacilli</taxon>
        <taxon>Bacillales</taxon>
        <taxon>Paenibacillaceae</taxon>
        <taxon>Paenibacillus</taxon>
    </lineage>
</organism>
<protein>
    <submittedName>
        <fullName evidence="2">DUF5348 domain-containing protein</fullName>
    </submittedName>
</protein>